<proteinExistence type="predicted"/>
<evidence type="ECO:0000313" key="3">
    <source>
        <dbReference type="Proteomes" id="UP000813461"/>
    </source>
</evidence>
<feature type="chain" id="PRO_5035462893" description="Secreted protein" evidence="1">
    <location>
        <begin position="17"/>
        <end position="207"/>
    </location>
</feature>
<dbReference type="Proteomes" id="UP000813461">
    <property type="component" value="Unassembled WGS sequence"/>
</dbReference>
<dbReference type="EMBL" id="JAGMVJ010000019">
    <property type="protein sequence ID" value="KAH7076318.1"/>
    <property type="molecule type" value="Genomic_DNA"/>
</dbReference>
<evidence type="ECO:0000313" key="2">
    <source>
        <dbReference type="EMBL" id="KAH7076318.1"/>
    </source>
</evidence>
<dbReference type="AlphaFoldDB" id="A0A8K0QY79"/>
<accession>A0A8K0QY79</accession>
<feature type="signal peptide" evidence="1">
    <location>
        <begin position="1"/>
        <end position="16"/>
    </location>
</feature>
<organism evidence="2 3">
    <name type="scientific">Paraphoma chrysanthemicola</name>
    <dbReference type="NCBI Taxonomy" id="798071"/>
    <lineage>
        <taxon>Eukaryota</taxon>
        <taxon>Fungi</taxon>
        <taxon>Dikarya</taxon>
        <taxon>Ascomycota</taxon>
        <taxon>Pezizomycotina</taxon>
        <taxon>Dothideomycetes</taxon>
        <taxon>Pleosporomycetidae</taxon>
        <taxon>Pleosporales</taxon>
        <taxon>Pleosporineae</taxon>
        <taxon>Phaeosphaeriaceae</taxon>
        <taxon>Paraphoma</taxon>
    </lineage>
</organism>
<comment type="caution">
    <text evidence="2">The sequence shown here is derived from an EMBL/GenBank/DDBJ whole genome shotgun (WGS) entry which is preliminary data.</text>
</comment>
<evidence type="ECO:0008006" key="4">
    <source>
        <dbReference type="Google" id="ProtNLM"/>
    </source>
</evidence>
<name>A0A8K0QY79_9PLEO</name>
<dbReference type="Pfam" id="PF14273">
    <property type="entry name" value="DUF4360"/>
    <property type="match status" value="1"/>
</dbReference>
<reference evidence="2" key="1">
    <citation type="journal article" date="2021" name="Nat. Commun.">
        <title>Genetic determinants of endophytism in the Arabidopsis root mycobiome.</title>
        <authorList>
            <person name="Mesny F."/>
            <person name="Miyauchi S."/>
            <person name="Thiergart T."/>
            <person name="Pickel B."/>
            <person name="Atanasova L."/>
            <person name="Karlsson M."/>
            <person name="Huettel B."/>
            <person name="Barry K.W."/>
            <person name="Haridas S."/>
            <person name="Chen C."/>
            <person name="Bauer D."/>
            <person name="Andreopoulos W."/>
            <person name="Pangilinan J."/>
            <person name="LaButti K."/>
            <person name="Riley R."/>
            <person name="Lipzen A."/>
            <person name="Clum A."/>
            <person name="Drula E."/>
            <person name="Henrissat B."/>
            <person name="Kohler A."/>
            <person name="Grigoriev I.V."/>
            <person name="Martin F.M."/>
            <person name="Hacquard S."/>
        </authorList>
    </citation>
    <scope>NUCLEOTIDE SEQUENCE</scope>
    <source>
        <strain evidence="2">MPI-SDFR-AT-0120</strain>
    </source>
</reference>
<sequence length="207" mass="21559">MRFVAIFFACFTVVSAAPAASAIRPPKGAVSVAALEVDTKGGACKPGEVGVALAADNSALTLIFDNFQAGDGPNAPGTSKRSSCRVNIDISAPGWAFDIISTDFRGYIYLESGVTASLTSQWKRNNGLGKGTSQRTVNGPFDDDFLLHRDGDLSDTEASVCSKNNAKVTINLVVTVKSAGSKATGLVRGDSLDGAFGQVLNFAWKTC</sequence>
<dbReference type="PANTHER" id="PTHR38847:SF1">
    <property type="entry name" value="PSEUDOURIDINE SYNTHASE RSUA_RLUA-LIKE DOMAIN-CONTAINING PROTEIN"/>
    <property type="match status" value="1"/>
</dbReference>
<protein>
    <recommendedName>
        <fullName evidence="4">Secreted protein</fullName>
    </recommendedName>
</protein>
<dbReference type="OrthoDB" id="152248at2759"/>
<keyword evidence="3" id="KW-1185">Reference proteome</keyword>
<gene>
    <name evidence="2" type="ORF">FB567DRAFT_583402</name>
</gene>
<evidence type="ECO:0000256" key="1">
    <source>
        <dbReference type="SAM" id="SignalP"/>
    </source>
</evidence>
<dbReference type="PANTHER" id="PTHR38847">
    <property type="match status" value="1"/>
</dbReference>
<dbReference type="InterPro" id="IPR025649">
    <property type="entry name" value="DUF4360"/>
</dbReference>
<keyword evidence="1" id="KW-0732">Signal</keyword>